<dbReference type="Gene3D" id="3.30.1300.10">
    <property type="entry name" value="Pantoate-beta-alanine ligase, C-terminal domain"/>
    <property type="match status" value="1"/>
</dbReference>
<name>E0E1N0_9FIRM</name>
<keyword evidence="9 13" id="KW-0547">Nucleotide-binding</keyword>
<comment type="miscellaneous">
    <text evidence="13">The reaction proceeds by a bi uni uni bi ping pong mechanism.</text>
</comment>
<feature type="binding site" evidence="13">
    <location>
        <begin position="148"/>
        <end position="151"/>
    </location>
    <ligand>
        <name>ATP</name>
        <dbReference type="ChEBI" id="CHEBI:30616"/>
    </ligand>
</feature>
<dbReference type="InterPro" id="IPR003721">
    <property type="entry name" value="Pantoate_ligase"/>
</dbReference>
<dbReference type="STRING" id="596315.HMPREF0634_0955"/>
<dbReference type="Proteomes" id="UP000003244">
    <property type="component" value="Unassembled WGS sequence"/>
</dbReference>
<dbReference type="RefSeq" id="WP_007788389.1">
    <property type="nucleotide sequence ID" value="NZ_ADGQ01000018.1"/>
</dbReference>
<evidence type="ECO:0000256" key="11">
    <source>
        <dbReference type="ARBA" id="ARBA00048258"/>
    </source>
</evidence>
<evidence type="ECO:0000256" key="9">
    <source>
        <dbReference type="ARBA" id="ARBA00022741"/>
    </source>
</evidence>
<dbReference type="FunFam" id="3.30.1300.10:FF:000001">
    <property type="entry name" value="Pantothenate synthetase"/>
    <property type="match status" value="1"/>
</dbReference>
<dbReference type="GO" id="GO:0005829">
    <property type="term" value="C:cytosol"/>
    <property type="evidence" value="ECO:0007669"/>
    <property type="project" value="TreeGrafter"/>
</dbReference>
<dbReference type="InterPro" id="IPR004821">
    <property type="entry name" value="Cyt_trans-like"/>
</dbReference>
<feature type="binding site" evidence="13">
    <location>
        <position position="61"/>
    </location>
    <ligand>
        <name>beta-alanine</name>
        <dbReference type="ChEBI" id="CHEBI:57966"/>
    </ligand>
</feature>
<keyword evidence="7 13" id="KW-0436">Ligase</keyword>
<dbReference type="FunFam" id="3.40.50.620:FF:000114">
    <property type="entry name" value="Pantothenate synthetase"/>
    <property type="match status" value="1"/>
</dbReference>
<comment type="catalytic activity">
    <reaction evidence="11 13">
        <text>(R)-pantoate + beta-alanine + ATP = (R)-pantothenate + AMP + diphosphate + H(+)</text>
        <dbReference type="Rhea" id="RHEA:10912"/>
        <dbReference type="ChEBI" id="CHEBI:15378"/>
        <dbReference type="ChEBI" id="CHEBI:15980"/>
        <dbReference type="ChEBI" id="CHEBI:29032"/>
        <dbReference type="ChEBI" id="CHEBI:30616"/>
        <dbReference type="ChEBI" id="CHEBI:33019"/>
        <dbReference type="ChEBI" id="CHEBI:57966"/>
        <dbReference type="ChEBI" id="CHEBI:456215"/>
        <dbReference type="EC" id="6.3.2.1"/>
    </reaction>
</comment>
<evidence type="ECO:0000313" key="14">
    <source>
        <dbReference type="EMBL" id="EFM65192.1"/>
    </source>
</evidence>
<dbReference type="InterPro" id="IPR014729">
    <property type="entry name" value="Rossmann-like_a/b/a_fold"/>
</dbReference>
<evidence type="ECO:0000256" key="8">
    <source>
        <dbReference type="ARBA" id="ARBA00022655"/>
    </source>
</evidence>
<dbReference type="NCBIfam" id="TIGR00125">
    <property type="entry name" value="cyt_tran_rel"/>
    <property type="match status" value="1"/>
</dbReference>
<dbReference type="Pfam" id="PF02569">
    <property type="entry name" value="Pantoate_ligase"/>
    <property type="match status" value="1"/>
</dbReference>
<dbReference type="eggNOG" id="COG0414">
    <property type="taxonomic scope" value="Bacteria"/>
</dbReference>
<evidence type="ECO:0000313" key="15">
    <source>
        <dbReference type="Proteomes" id="UP000003244"/>
    </source>
</evidence>
<evidence type="ECO:0000256" key="6">
    <source>
        <dbReference type="ARBA" id="ARBA00022490"/>
    </source>
</evidence>
<evidence type="ECO:0000256" key="1">
    <source>
        <dbReference type="ARBA" id="ARBA00004496"/>
    </source>
</evidence>
<dbReference type="HAMAP" id="MF_00158">
    <property type="entry name" value="PanC"/>
    <property type="match status" value="1"/>
</dbReference>
<reference evidence="14 15" key="1">
    <citation type="submission" date="2010-08" db="EMBL/GenBank/DDBJ databases">
        <authorList>
            <person name="Harkins D.M."/>
            <person name="Madupu R."/>
            <person name="Durkin A.S."/>
            <person name="Torralba M."/>
            <person name="Methe B."/>
            <person name="Sutton G.G."/>
            <person name="Nelson K.E."/>
        </authorList>
    </citation>
    <scope>NUCLEOTIDE SEQUENCE [LARGE SCALE GENOMIC DNA]</scope>
    <source>
        <strain evidence="14 15">DSM 17678</strain>
    </source>
</reference>
<accession>E0E1N0</accession>
<comment type="function">
    <text evidence="12 13">Catalyzes the condensation of pantoate with beta-alanine in an ATP-dependent reaction via a pantoyl-adenylate intermediate.</text>
</comment>
<dbReference type="EMBL" id="ADGQ01000018">
    <property type="protein sequence ID" value="EFM65192.1"/>
    <property type="molecule type" value="Genomic_DNA"/>
</dbReference>
<dbReference type="InterPro" id="IPR042176">
    <property type="entry name" value="Pantoate_ligase_C"/>
</dbReference>
<feature type="binding site" evidence="13">
    <location>
        <begin position="185"/>
        <end position="188"/>
    </location>
    <ligand>
        <name>ATP</name>
        <dbReference type="ChEBI" id="CHEBI:30616"/>
    </ligand>
</feature>
<comment type="pathway">
    <text evidence="2 13">Cofactor biosynthesis; (R)-pantothenate biosynthesis; (R)-pantothenate from (R)-pantoate and beta-alanine: step 1/1.</text>
</comment>
<protein>
    <recommendedName>
        <fullName evidence="5 13">Pantothenate synthetase</fullName>
        <shortName evidence="13">PS</shortName>
        <ecNumber evidence="4 13">6.3.2.1</ecNumber>
    </recommendedName>
    <alternativeName>
        <fullName evidence="13">Pantoate--beta-alanine ligase</fullName>
    </alternativeName>
    <alternativeName>
        <fullName evidence="13">Pantoate-activating enzyme</fullName>
    </alternativeName>
</protein>
<feature type="active site" description="Proton donor" evidence="13">
    <location>
        <position position="37"/>
    </location>
</feature>
<proteinExistence type="inferred from homology"/>
<dbReference type="EC" id="6.3.2.1" evidence="4 13"/>
<dbReference type="GO" id="GO:0015940">
    <property type="term" value="P:pantothenate biosynthetic process"/>
    <property type="evidence" value="ECO:0007669"/>
    <property type="project" value="UniProtKB-UniRule"/>
</dbReference>
<evidence type="ECO:0000256" key="4">
    <source>
        <dbReference type="ARBA" id="ARBA00012219"/>
    </source>
</evidence>
<evidence type="ECO:0000256" key="3">
    <source>
        <dbReference type="ARBA" id="ARBA00009256"/>
    </source>
</evidence>
<dbReference type="UniPathway" id="UPA00028">
    <property type="reaction ID" value="UER00005"/>
</dbReference>
<evidence type="ECO:0000256" key="12">
    <source>
        <dbReference type="ARBA" id="ARBA00055042"/>
    </source>
</evidence>
<comment type="caution">
    <text evidence="14">The sequence shown here is derived from an EMBL/GenBank/DDBJ whole genome shotgun (WGS) entry which is preliminary data.</text>
</comment>
<comment type="subcellular location">
    <subcellularLocation>
        <location evidence="1 13">Cytoplasm</location>
    </subcellularLocation>
</comment>
<dbReference type="GeneID" id="84800101"/>
<gene>
    <name evidence="13 14" type="primary">panC</name>
    <name evidence="14" type="ORF">HMPREF0634_0955</name>
</gene>
<comment type="similarity">
    <text evidence="3 13">Belongs to the pantothenate synthetase family.</text>
</comment>
<keyword evidence="15" id="KW-1185">Reference proteome</keyword>
<feature type="binding site" evidence="13">
    <location>
        <position position="154"/>
    </location>
    <ligand>
        <name>(R)-pantoate</name>
        <dbReference type="ChEBI" id="CHEBI:15980"/>
    </ligand>
</feature>
<dbReference type="AlphaFoldDB" id="E0E1N0"/>
<organism evidence="14 15">
    <name type="scientific">Peptostreptococcus stomatis DSM 17678</name>
    <dbReference type="NCBI Taxonomy" id="596315"/>
    <lineage>
        <taxon>Bacteria</taxon>
        <taxon>Bacillati</taxon>
        <taxon>Bacillota</taxon>
        <taxon>Clostridia</taxon>
        <taxon>Peptostreptococcales</taxon>
        <taxon>Peptostreptococcaceae</taxon>
        <taxon>Peptostreptococcus</taxon>
    </lineage>
</organism>
<evidence type="ECO:0000256" key="13">
    <source>
        <dbReference type="HAMAP-Rule" id="MF_00158"/>
    </source>
</evidence>
<dbReference type="CDD" id="cd00560">
    <property type="entry name" value="PanC"/>
    <property type="match status" value="1"/>
</dbReference>
<dbReference type="Gene3D" id="3.40.50.620">
    <property type="entry name" value="HUPs"/>
    <property type="match status" value="1"/>
</dbReference>
<dbReference type="GO" id="GO:0005524">
    <property type="term" value="F:ATP binding"/>
    <property type="evidence" value="ECO:0007669"/>
    <property type="project" value="UniProtKB-KW"/>
</dbReference>
<dbReference type="SUPFAM" id="SSF52374">
    <property type="entry name" value="Nucleotidylyl transferase"/>
    <property type="match status" value="1"/>
</dbReference>
<sequence>MKVIRNIDEIVKITRKIKEDGYSLGMVPTMGCLHEGHKSLIKKAVENNDRVVVSVFVNPTQFGPDEDYESYPRTLEADAKLCEEIGADYIFHPDPDQMYPDGYSTFVVPSEKMTNILCGVTRPGHFRGVCTVLTKLFTIVRPDRAYFGEKDIQQLAIVKRMVKDFNFGIDIIGCPIIREDDGLAKSSRNTYLNDEERAAATVLRRSILEGKKAIDSGNLSKEEVLKIIKGEIEKERLARIDYVEIIDFDTFDQVETIKDNTLIAMAVYIGKTRLIDNLVINL</sequence>
<keyword evidence="8 13" id="KW-0566">Pantothenate biosynthesis</keyword>
<dbReference type="GO" id="GO:0004592">
    <property type="term" value="F:pantoate-beta-alanine ligase activity"/>
    <property type="evidence" value="ECO:0007669"/>
    <property type="project" value="UniProtKB-UniRule"/>
</dbReference>
<evidence type="ECO:0000256" key="5">
    <source>
        <dbReference type="ARBA" id="ARBA00014155"/>
    </source>
</evidence>
<dbReference type="PANTHER" id="PTHR21299">
    <property type="entry name" value="CYTIDYLATE KINASE/PANTOATE-BETA-ALANINE LIGASE"/>
    <property type="match status" value="1"/>
</dbReference>
<feature type="binding site" evidence="13">
    <location>
        <begin position="30"/>
        <end position="37"/>
    </location>
    <ligand>
        <name>ATP</name>
        <dbReference type="ChEBI" id="CHEBI:30616"/>
    </ligand>
</feature>
<dbReference type="OrthoDB" id="9773087at2"/>
<keyword evidence="10 13" id="KW-0067">ATP-binding</keyword>
<dbReference type="PANTHER" id="PTHR21299:SF1">
    <property type="entry name" value="PANTOATE--BETA-ALANINE LIGASE"/>
    <property type="match status" value="1"/>
</dbReference>
<dbReference type="NCBIfam" id="TIGR00018">
    <property type="entry name" value="panC"/>
    <property type="match status" value="1"/>
</dbReference>
<evidence type="ECO:0000256" key="7">
    <source>
        <dbReference type="ARBA" id="ARBA00022598"/>
    </source>
</evidence>
<evidence type="ECO:0000256" key="2">
    <source>
        <dbReference type="ARBA" id="ARBA00004990"/>
    </source>
</evidence>
<feature type="binding site" evidence="13">
    <location>
        <position position="61"/>
    </location>
    <ligand>
        <name>(R)-pantoate</name>
        <dbReference type="ChEBI" id="CHEBI:15980"/>
    </ligand>
</feature>
<keyword evidence="6 13" id="KW-0963">Cytoplasm</keyword>
<comment type="subunit">
    <text evidence="13">Homodimer.</text>
</comment>
<feature type="binding site" evidence="13">
    <location>
        <position position="177"/>
    </location>
    <ligand>
        <name>ATP</name>
        <dbReference type="ChEBI" id="CHEBI:30616"/>
    </ligand>
</feature>
<evidence type="ECO:0000256" key="10">
    <source>
        <dbReference type="ARBA" id="ARBA00022840"/>
    </source>
</evidence>